<sequence>MLIRYVSLVVFGLLIVVKAQEEPTPNRNNNIQNADKPIVCDCGFIDENNLVWSNVWYADYGLYKSSLQYDRNYLVMDYTVSAKYKDTLDRIFSPGNVKLSKDDGITLSVQKESNGKYTSAAVGTKRSDFLYGTYRARMKTSNVEGTVAAFYFYRNDSCEIDIESLSKHKDPSKAYFAVQPQIYEPDGTASALTNEKHDLEFDPTNDYHEYRFDWTPEAVKFYIDGTYIREMTTNVPQSPGRILLNHWTDGNPFFSGGPPNQDANLRISHLNLFFNSSETKGPPSCTQSKTPCSIADKRLKRKHEKDIMSRDILPESEITSMSNTKPAIPTYHNYFPN</sequence>
<evidence type="ECO:0000256" key="1">
    <source>
        <dbReference type="ARBA" id="ARBA00022801"/>
    </source>
</evidence>
<dbReference type="PRINTS" id="PR00737">
    <property type="entry name" value="GLHYDRLASE16"/>
</dbReference>
<feature type="domain" description="GH16" evidence="4">
    <location>
        <begin position="17"/>
        <end position="278"/>
    </location>
</feature>
<feature type="chain" id="PRO_5046652714" description="GH16 domain-containing protein" evidence="3">
    <location>
        <begin position="20"/>
        <end position="337"/>
    </location>
</feature>
<dbReference type="CDD" id="cd00413">
    <property type="entry name" value="Glyco_hydrolase_16"/>
    <property type="match status" value="1"/>
</dbReference>
<evidence type="ECO:0000313" key="6">
    <source>
        <dbReference type="Proteomes" id="UP001473302"/>
    </source>
</evidence>
<proteinExistence type="predicted"/>
<dbReference type="Proteomes" id="UP001473302">
    <property type="component" value="Unassembled WGS sequence"/>
</dbReference>
<dbReference type="InterPro" id="IPR008264">
    <property type="entry name" value="Beta_glucanase"/>
</dbReference>
<dbReference type="InterPro" id="IPR013320">
    <property type="entry name" value="ConA-like_dom_sf"/>
</dbReference>
<keyword evidence="2" id="KW-0326">Glycosidase</keyword>
<evidence type="ECO:0000256" key="3">
    <source>
        <dbReference type="SAM" id="SignalP"/>
    </source>
</evidence>
<keyword evidence="1" id="KW-0378">Hydrolase</keyword>
<protein>
    <recommendedName>
        <fullName evidence="4">GH16 domain-containing protein</fullName>
    </recommendedName>
</protein>
<dbReference type="Pfam" id="PF00722">
    <property type="entry name" value="Glyco_hydro_16"/>
    <property type="match status" value="1"/>
</dbReference>
<keyword evidence="3" id="KW-0732">Signal</keyword>
<evidence type="ECO:0000313" key="5">
    <source>
        <dbReference type="EMBL" id="GAA5813209.1"/>
    </source>
</evidence>
<dbReference type="SUPFAM" id="SSF49899">
    <property type="entry name" value="Concanavalin A-like lectins/glucanases"/>
    <property type="match status" value="1"/>
</dbReference>
<reference evidence="5 6" key="1">
    <citation type="submission" date="2024-04" db="EMBL/GenBank/DDBJ databases">
        <title>genome sequences of Mucor flavus KT1a and Helicostylum pulchrum KT1b strains isolated from the surface of a dry-aged beef.</title>
        <authorList>
            <person name="Toyotome T."/>
            <person name="Hosono M."/>
            <person name="Torimaru M."/>
            <person name="Fukuda K."/>
            <person name="Mikami N."/>
        </authorList>
    </citation>
    <scope>NUCLEOTIDE SEQUENCE [LARGE SCALE GENOMIC DNA]</scope>
    <source>
        <strain evidence="5 6">KT1a</strain>
    </source>
</reference>
<accession>A0ABP9Z270</accession>
<keyword evidence="6" id="KW-1185">Reference proteome</keyword>
<feature type="signal peptide" evidence="3">
    <location>
        <begin position="1"/>
        <end position="19"/>
    </location>
</feature>
<dbReference type="Gene3D" id="2.60.120.200">
    <property type="match status" value="1"/>
</dbReference>
<dbReference type="PANTHER" id="PTHR38121:SF2">
    <property type="entry name" value="ACYLTRANSFERASE 3 DOMAIN-CONTAINING PROTEIN"/>
    <property type="match status" value="1"/>
</dbReference>
<comment type="caution">
    <text evidence="5">The sequence shown here is derived from an EMBL/GenBank/DDBJ whole genome shotgun (WGS) entry which is preliminary data.</text>
</comment>
<name>A0ABP9Z270_9FUNG</name>
<gene>
    <name evidence="5" type="ORF">MFLAVUS_006683</name>
</gene>
<dbReference type="PANTHER" id="PTHR38121">
    <property type="entry name" value="GH16 DOMAIN-CONTAINING PROTEIN"/>
    <property type="match status" value="1"/>
</dbReference>
<organism evidence="5 6">
    <name type="scientific">Mucor flavus</name>
    <dbReference type="NCBI Taxonomy" id="439312"/>
    <lineage>
        <taxon>Eukaryota</taxon>
        <taxon>Fungi</taxon>
        <taxon>Fungi incertae sedis</taxon>
        <taxon>Mucoromycota</taxon>
        <taxon>Mucoromycotina</taxon>
        <taxon>Mucoromycetes</taxon>
        <taxon>Mucorales</taxon>
        <taxon>Mucorineae</taxon>
        <taxon>Mucoraceae</taxon>
        <taxon>Mucor</taxon>
    </lineage>
</organism>
<dbReference type="EMBL" id="BAABUK010000016">
    <property type="protein sequence ID" value="GAA5813209.1"/>
    <property type="molecule type" value="Genomic_DNA"/>
</dbReference>
<evidence type="ECO:0000259" key="4">
    <source>
        <dbReference type="PROSITE" id="PS51762"/>
    </source>
</evidence>
<dbReference type="InterPro" id="IPR000757">
    <property type="entry name" value="Beta-glucanase-like"/>
</dbReference>
<dbReference type="PROSITE" id="PS51762">
    <property type="entry name" value="GH16_2"/>
    <property type="match status" value="1"/>
</dbReference>
<evidence type="ECO:0000256" key="2">
    <source>
        <dbReference type="ARBA" id="ARBA00023295"/>
    </source>
</evidence>